<dbReference type="InParanoid" id="A0A7N5KKE5"/>
<dbReference type="GO" id="GO:0031901">
    <property type="term" value="C:early endosome membrane"/>
    <property type="evidence" value="ECO:0007669"/>
    <property type="project" value="UniProtKB-SubCell"/>
</dbReference>
<evidence type="ECO:0000313" key="10">
    <source>
        <dbReference type="Ensembl" id="ENSAMEP00000039421.1"/>
    </source>
</evidence>
<reference evidence="10" key="2">
    <citation type="submission" date="2025-08" db="UniProtKB">
        <authorList>
            <consortium name="Ensembl"/>
        </authorList>
    </citation>
    <scope>IDENTIFICATION</scope>
</reference>
<keyword evidence="6" id="KW-0446">Lipid-binding</keyword>
<dbReference type="PANTHER" id="PTHR20939">
    <property type="entry name" value="SORTING NEXIN 20, 21"/>
    <property type="match status" value="1"/>
</dbReference>
<evidence type="ECO:0000256" key="4">
    <source>
        <dbReference type="ARBA" id="ARBA00022753"/>
    </source>
</evidence>
<evidence type="ECO:0000256" key="8">
    <source>
        <dbReference type="SAM" id="MobiDB-lite"/>
    </source>
</evidence>
<dbReference type="Proteomes" id="UP000008912">
    <property type="component" value="Unassembled WGS sequence"/>
</dbReference>
<comment type="similarity">
    <text evidence="2">Belongs to the sorting nexin family.</text>
</comment>
<keyword evidence="7" id="KW-0472">Membrane</keyword>
<comment type="subcellular location">
    <subcellularLocation>
        <location evidence="1">Early endosome membrane</location>
        <topology evidence="1">Peripheral membrane protein</topology>
        <orientation evidence="1">Cytoplasmic side</orientation>
    </subcellularLocation>
</comment>
<feature type="region of interest" description="Disordered" evidence="8">
    <location>
        <begin position="171"/>
        <end position="202"/>
    </location>
</feature>
<sequence length="459" mass="51919">MRAPIRPSSEERIMNVKEGWGLLFECQRLSGTLRDTQASCKAVWGPTGALRTRSFGAGPALPRPALPLPCGAACQWDSICCLSSANGLGHRERVTQPISCFQTGNFEAAAHGRLEQSGAEDGHVIRLPDPWTHTGPERLQLWSMASPEHPGSPGWTGPKAKCMAWTKQEASADGRDHPCPGPEGHLDAQGSPSPNSSMTTAELQEYWRKEKRCWRRVKLLFEVASARIEERNVCKFVMYQIVVIQTGSFDSNKAVLERRYSDFETLQKNLLKTFREEIEDVAFPKKHLMGNFTEEMISERKLAFKEYLSLLYAIRCVRRSREFIDFLTRPELREAFGCLRGGQYGRALDILVRVVPLQEKLTAHCPVMVVPALCAMLVCHRDLERPAEAYAAGERALQCLQAREGHRYYAPLLDAMIRLAYALGKDFVSLQEKLQESQLRKPSPWCFTLKELTVREYLY</sequence>
<evidence type="ECO:0000256" key="5">
    <source>
        <dbReference type="ARBA" id="ARBA00022927"/>
    </source>
</evidence>
<feature type="compositionally biased region" description="Polar residues" evidence="8">
    <location>
        <begin position="190"/>
        <end position="202"/>
    </location>
</feature>
<dbReference type="AlphaFoldDB" id="A0A7N5KKE5"/>
<dbReference type="CDD" id="cd07300">
    <property type="entry name" value="PX_SNX20"/>
    <property type="match status" value="1"/>
</dbReference>
<reference evidence="10" key="3">
    <citation type="submission" date="2025-09" db="UniProtKB">
        <authorList>
            <consortium name="Ensembl"/>
        </authorList>
    </citation>
    <scope>IDENTIFICATION</scope>
</reference>
<dbReference type="PANTHER" id="PTHR20939:SF1">
    <property type="entry name" value="SORTING NEXIN-20"/>
    <property type="match status" value="1"/>
</dbReference>
<proteinExistence type="inferred from homology"/>
<organism evidence="10 11">
    <name type="scientific">Ailuropoda melanoleuca</name>
    <name type="common">Giant panda</name>
    <dbReference type="NCBI Taxonomy" id="9646"/>
    <lineage>
        <taxon>Eukaryota</taxon>
        <taxon>Metazoa</taxon>
        <taxon>Chordata</taxon>
        <taxon>Craniata</taxon>
        <taxon>Vertebrata</taxon>
        <taxon>Euteleostomi</taxon>
        <taxon>Mammalia</taxon>
        <taxon>Eutheria</taxon>
        <taxon>Laurasiatheria</taxon>
        <taxon>Carnivora</taxon>
        <taxon>Caniformia</taxon>
        <taxon>Ursidae</taxon>
        <taxon>Ailuropoda</taxon>
    </lineage>
</organism>
<feature type="domain" description="PX" evidence="9">
    <location>
        <begin position="217"/>
        <end position="334"/>
    </location>
</feature>
<keyword evidence="11" id="KW-1185">Reference proteome</keyword>
<evidence type="ECO:0000256" key="1">
    <source>
        <dbReference type="ARBA" id="ARBA00004469"/>
    </source>
</evidence>
<dbReference type="Ensembl" id="ENSAMET00000045588.1">
    <property type="protein sequence ID" value="ENSAMEP00000039421.1"/>
    <property type="gene ID" value="ENSAMEG00000024024.1"/>
</dbReference>
<evidence type="ECO:0000256" key="3">
    <source>
        <dbReference type="ARBA" id="ARBA00022448"/>
    </source>
</evidence>
<keyword evidence="5" id="KW-0653">Protein transport</keyword>
<evidence type="ECO:0000313" key="11">
    <source>
        <dbReference type="Proteomes" id="UP000008912"/>
    </source>
</evidence>
<dbReference type="Pfam" id="PF00787">
    <property type="entry name" value="PX"/>
    <property type="match status" value="1"/>
</dbReference>
<evidence type="ECO:0000256" key="2">
    <source>
        <dbReference type="ARBA" id="ARBA00010883"/>
    </source>
</evidence>
<dbReference type="PROSITE" id="PS50195">
    <property type="entry name" value="PX"/>
    <property type="match status" value="1"/>
</dbReference>
<dbReference type="GO" id="GO:1901981">
    <property type="term" value="F:phosphatidylinositol phosphate binding"/>
    <property type="evidence" value="ECO:0007669"/>
    <property type="project" value="TreeGrafter"/>
</dbReference>
<dbReference type="FunFam" id="3.30.1520.10:FF:000025">
    <property type="entry name" value="Sorting nexin 20"/>
    <property type="match status" value="1"/>
</dbReference>
<evidence type="ECO:0000256" key="6">
    <source>
        <dbReference type="ARBA" id="ARBA00023121"/>
    </source>
</evidence>
<keyword evidence="4" id="KW-0967">Endosome</keyword>
<dbReference type="GO" id="GO:0005654">
    <property type="term" value="C:nucleoplasm"/>
    <property type="evidence" value="ECO:0007669"/>
    <property type="project" value="Ensembl"/>
</dbReference>
<dbReference type="SMART" id="SM00312">
    <property type="entry name" value="PX"/>
    <property type="match status" value="1"/>
</dbReference>
<dbReference type="SUPFAM" id="SSF64268">
    <property type="entry name" value="PX domain"/>
    <property type="match status" value="1"/>
</dbReference>
<dbReference type="InterPro" id="IPR001683">
    <property type="entry name" value="PX_dom"/>
</dbReference>
<evidence type="ECO:0000256" key="7">
    <source>
        <dbReference type="ARBA" id="ARBA00023136"/>
    </source>
</evidence>
<dbReference type="GeneTree" id="ENSGT00530000063759"/>
<protein>
    <submittedName>
        <fullName evidence="10">Sorting nexin 20</fullName>
    </submittedName>
</protein>
<dbReference type="InterPro" id="IPR039937">
    <property type="entry name" value="SNX20/SNX21"/>
</dbReference>
<reference evidence="10 11" key="1">
    <citation type="journal article" date="2010" name="Nature">
        <title>The sequence and de novo assembly of the giant panda genome.</title>
        <authorList>
            <person name="Li R."/>
            <person name="Fan W."/>
            <person name="Tian G."/>
            <person name="Zhu H."/>
            <person name="He L."/>
            <person name="Cai J."/>
            <person name="Huang Q."/>
            <person name="Cai Q."/>
            <person name="Li B."/>
            <person name="Bai Y."/>
            <person name="Zhang Z."/>
            <person name="Zhang Y."/>
            <person name="Wang W."/>
            <person name="Li J."/>
            <person name="Wei F."/>
            <person name="Li H."/>
            <person name="Jian M."/>
            <person name="Li J."/>
            <person name="Zhang Z."/>
            <person name="Nielsen R."/>
            <person name="Li D."/>
            <person name="Gu W."/>
            <person name="Yang Z."/>
            <person name="Xuan Z."/>
            <person name="Ryder O.A."/>
            <person name="Leung F.C."/>
            <person name="Zhou Y."/>
            <person name="Cao J."/>
            <person name="Sun X."/>
            <person name="Fu Y."/>
            <person name="Fang X."/>
            <person name="Guo X."/>
            <person name="Wang B."/>
            <person name="Hou R."/>
            <person name="Shen F."/>
            <person name="Mu B."/>
            <person name="Ni P."/>
            <person name="Lin R."/>
            <person name="Qian W."/>
            <person name="Wang G."/>
            <person name="Yu C."/>
            <person name="Nie W."/>
            <person name="Wang J."/>
            <person name="Wu Z."/>
            <person name="Liang H."/>
            <person name="Min J."/>
            <person name="Wu Q."/>
            <person name="Cheng S."/>
            <person name="Ruan J."/>
            <person name="Wang M."/>
            <person name="Shi Z."/>
            <person name="Wen M."/>
            <person name="Liu B."/>
            <person name="Ren X."/>
            <person name="Zheng H."/>
            <person name="Dong D."/>
            <person name="Cook K."/>
            <person name="Shan G."/>
            <person name="Zhang H."/>
            <person name="Kosiol C."/>
            <person name="Xie X."/>
            <person name="Lu Z."/>
            <person name="Zheng H."/>
            <person name="Li Y."/>
            <person name="Steiner C.C."/>
            <person name="Lam T.T."/>
            <person name="Lin S."/>
            <person name="Zhang Q."/>
            <person name="Li G."/>
            <person name="Tian J."/>
            <person name="Gong T."/>
            <person name="Liu H."/>
            <person name="Zhang D."/>
            <person name="Fang L."/>
            <person name="Ye C."/>
            <person name="Zhang J."/>
            <person name="Hu W."/>
            <person name="Xu A."/>
            <person name="Ren Y."/>
            <person name="Zhang G."/>
            <person name="Bruford M.W."/>
            <person name="Li Q."/>
            <person name="Ma L."/>
            <person name="Guo Y."/>
            <person name="An N."/>
            <person name="Hu Y."/>
            <person name="Zheng Y."/>
            <person name="Shi Y."/>
            <person name="Li Z."/>
            <person name="Liu Q."/>
            <person name="Chen Y."/>
            <person name="Zhao J."/>
            <person name="Qu N."/>
            <person name="Zhao S."/>
            <person name="Tian F."/>
            <person name="Wang X."/>
            <person name="Wang H."/>
            <person name="Xu L."/>
            <person name="Liu X."/>
            <person name="Vinar T."/>
            <person name="Wang Y."/>
            <person name="Lam T.W."/>
            <person name="Yiu S.M."/>
            <person name="Liu S."/>
            <person name="Zhang H."/>
            <person name="Li D."/>
            <person name="Huang Y."/>
            <person name="Wang X."/>
            <person name="Yang G."/>
            <person name="Jiang Z."/>
            <person name="Wang J."/>
            <person name="Qin N."/>
            <person name="Li L."/>
            <person name="Li J."/>
            <person name="Bolund L."/>
            <person name="Kristiansen K."/>
            <person name="Wong G.K."/>
            <person name="Olson M."/>
            <person name="Zhang X."/>
            <person name="Li S."/>
            <person name="Yang H."/>
            <person name="Wang J."/>
            <person name="Wang J."/>
        </authorList>
    </citation>
    <scope>NUCLEOTIDE SEQUENCE [LARGE SCALE GENOMIC DNA]</scope>
</reference>
<accession>A0A7N5KKE5</accession>
<dbReference type="GO" id="GO:0015031">
    <property type="term" value="P:protein transport"/>
    <property type="evidence" value="ECO:0007669"/>
    <property type="project" value="UniProtKB-KW"/>
</dbReference>
<name>A0A7N5KKE5_AILME</name>
<evidence type="ECO:0000259" key="9">
    <source>
        <dbReference type="PROSITE" id="PS50195"/>
    </source>
</evidence>
<dbReference type="InterPro" id="IPR036871">
    <property type="entry name" value="PX_dom_sf"/>
</dbReference>
<keyword evidence="3" id="KW-0813">Transport</keyword>
<dbReference type="Gene3D" id="3.30.1520.10">
    <property type="entry name" value="Phox-like domain"/>
    <property type="match status" value="1"/>
</dbReference>
<gene>
    <name evidence="10" type="primary">SNX20</name>
</gene>